<reference evidence="2" key="1">
    <citation type="submission" date="2019-04" db="EMBL/GenBank/DDBJ databases">
        <title>Evolution of Biomass-Degrading Anaerobic Consortia Revealed by Metagenomics.</title>
        <authorList>
            <person name="Peng X."/>
        </authorList>
    </citation>
    <scope>NUCLEOTIDE SEQUENCE</scope>
    <source>
        <strain evidence="2">SIG254</strain>
    </source>
</reference>
<keyword evidence="1" id="KW-0472">Membrane</keyword>
<dbReference type="Proteomes" id="UP000768462">
    <property type="component" value="Unassembled WGS sequence"/>
</dbReference>
<comment type="caution">
    <text evidence="2">The sequence shown here is derived from an EMBL/GenBank/DDBJ whole genome shotgun (WGS) entry which is preliminary data.</text>
</comment>
<feature type="transmembrane region" description="Helical" evidence="1">
    <location>
        <begin position="7"/>
        <end position="29"/>
    </location>
</feature>
<keyword evidence="1" id="KW-0812">Transmembrane</keyword>
<sequence length="145" mass="16306">MKINFKPLIIVVSIISLICIAAIFVPKFYDNKKSFEDLLGTNKQNITKIFMRNGGNGDSVSTKDKDKIQELVALVNNRFYSKSSNQQTKHGYAFAGDFYVGDKEVLNIIIGDGNNVSINGIYYDVDKAISVDEIRNWFNSLPITK</sequence>
<evidence type="ECO:0000256" key="1">
    <source>
        <dbReference type="SAM" id="Phobius"/>
    </source>
</evidence>
<organism evidence="2 3">
    <name type="scientific">Clostridium sulfidigenes</name>
    <dbReference type="NCBI Taxonomy" id="318464"/>
    <lineage>
        <taxon>Bacteria</taxon>
        <taxon>Bacillati</taxon>
        <taxon>Bacillota</taxon>
        <taxon>Clostridia</taxon>
        <taxon>Eubacteriales</taxon>
        <taxon>Clostridiaceae</taxon>
        <taxon>Clostridium</taxon>
    </lineage>
</organism>
<dbReference type="EMBL" id="SVCM01000039">
    <property type="protein sequence ID" value="MBE6059200.1"/>
    <property type="molecule type" value="Genomic_DNA"/>
</dbReference>
<proteinExistence type="predicted"/>
<evidence type="ECO:0000313" key="2">
    <source>
        <dbReference type="EMBL" id="MBE6059200.1"/>
    </source>
</evidence>
<keyword evidence="1" id="KW-1133">Transmembrane helix</keyword>
<gene>
    <name evidence="2" type="ORF">E7215_03360</name>
</gene>
<evidence type="ECO:0000313" key="3">
    <source>
        <dbReference type="Proteomes" id="UP000768462"/>
    </source>
</evidence>
<name>A0A927W9L3_9CLOT</name>
<dbReference type="AlphaFoldDB" id="A0A927W9L3"/>
<accession>A0A927W9L3</accession>
<protein>
    <submittedName>
        <fullName evidence="2">Uncharacterized protein</fullName>
    </submittedName>
</protein>